<comment type="subcellular location">
    <subcellularLocation>
        <location evidence="1">Membrane</location>
        <topology evidence="1">Multi-pass membrane protein</topology>
    </subcellularLocation>
</comment>
<name>A0A7S1UWT0_9STRA</name>
<dbReference type="SUPFAM" id="SSF103506">
    <property type="entry name" value="Mitochondrial carrier"/>
    <property type="match status" value="1"/>
</dbReference>
<dbReference type="PANTHER" id="PTHR45667">
    <property type="entry name" value="S-ADENOSYLMETHIONINE MITOCHONDRIAL CARRIER PROTEIN"/>
    <property type="match status" value="1"/>
</dbReference>
<reference evidence="12" key="1">
    <citation type="submission" date="2021-01" db="EMBL/GenBank/DDBJ databases">
        <authorList>
            <person name="Corre E."/>
            <person name="Pelletier E."/>
            <person name="Niang G."/>
            <person name="Scheremetjew M."/>
            <person name="Finn R."/>
            <person name="Kale V."/>
            <person name="Holt S."/>
            <person name="Cochrane G."/>
            <person name="Meng A."/>
            <person name="Brown T."/>
            <person name="Cohen L."/>
        </authorList>
    </citation>
    <scope>NUCLEOTIDE SEQUENCE</scope>
    <source>
        <strain evidence="12">CCMP 410</strain>
    </source>
</reference>
<keyword evidence="6 11" id="KW-1133">Transmembrane helix</keyword>
<evidence type="ECO:0000256" key="5">
    <source>
        <dbReference type="ARBA" id="ARBA00022737"/>
    </source>
</evidence>
<dbReference type="EMBL" id="HBGK01018986">
    <property type="protein sequence ID" value="CAD9280663.1"/>
    <property type="molecule type" value="Transcribed_RNA"/>
</dbReference>
<feature type="transmembrane region" description="Helical" evidence="11">
    <location>
        <begin position="194"/>
        <end position="218"/>
    </location>
</feature>
<evidence type="ECO:0000256" key="11">
    <source>
        <dbReference type="SAM" id="Phobius"/>
    </source>
</evidence>
<evidence type="ECO:0000313" key="12">
    <source>
        <dbReference type="EMBL" id="CAD9280663.1"/>
    </source>
</evidence>
<dbReference type="InterPro" id="IPR023395">
    <property type="entry name" value="MCP_dom_sf"/>
</dbReference>
<evidence type="ECO:0000256" key="7">
    <source>
        <dbReference type="ARBA" id="ARBA00023136"/>
    </source>
</evidence>
<proteinExistence type="inferred from homology"/>
<evidence type="ECO:0000256" key="6">
    <source>
        <dbReference type="ARBA" id="ARBA00022989"/>
    </source>
</evidence>
<dbReference type="Pfam" id="PF00153">
    <property type="entry name" value="Mito_carr"/>
    <property type="match status" value="3"/>
</dbReference>
<feature type="compositionally biased region" description="Basic residues" evidence="10">
    <location>
        <begin position="1"/>
        <end position="14"/>
    </location>
</feature>
<keyword evidence="7 8" id="KW-0472">Membrane</keyword>
<protein>
    <recommendedName>
        <fullName evidence="13">Mitochondrial carrier protein</fullName>
    </recommendedName>
</protein>
<evidence type="ECO:0000256" key="8">
    <source>
        <dbReference type="PROSITE-ProRule" id="PRU00282"/>
    </source>
</evidence>
<evidence type="ECO:0000256" key="10">
    <source>
        <dbReference type="SAM" id="MobiDB-lite"/>
    </source>
</evidence>
<gene>
    <name evidence="12" type="ORF">GOCE00092_LOCUS9573</name>
</gene>
<keyword evidence="5" id="KW-0677">Repeat</keyword>
<feature type="transmembrane region" description="Helical" evidence="11">
    <location>
        <begin position="239"/>
        <end position="258"/>
    </location>
</feature>
<accession>A0A7S1UWT0</accession>
<feature type="compositionally biased region" description="Polar residues" evidence="10">
    <location>
        <begin position="18"/>
        <end position="30"/>
    </location>
</feature>
<feature type="repeat" description="Solcar" evidence="8">
    <location>
        <begin position="129"/>
        <end position="222"/>
    </location>
</feature>
<feature type="region of interest" description="Disordered" evidence="10">
    <location>
        <begin position="1"/>
        <end position="30"/>
    </location>
</feature>
<dbReference type="Gene3D" id="1.50.40.10">
    <property type="entry name" value="Mitochondrial carrier domain"/>
    <property type="match status" value="1"/>
</dbReference>
<keyword evidence="4 8" id="KW-0812">Transmembrane</keyword>
<feature type="compositionally biased region" description="Basic residues" evidence="10">
    <location>
        <begin position="76"/>
        <end position="90"/>
    </location>
</feature>
<dbReference type="AlphaFoldDB" id="A0A7S1UWT0"/>
<dbReference type="InterPro" id="IPR018108">
    <property type="entry name" value="MCP_transmembrane"/>
</dbReference>
<feature type="repeat" description="Solcar" evidence="8">
    <location>
        <begin position="240"/>
        <end position="324"/>
    </location>
</feature>
<keyword evidence="3 9" id="KW-0813">Transport</keyword>
<evidence type="ECO:0000256" key="9">
    <source>
        <dbReference type="RuleBase" id="RU000488"/>
    </source>
</evidence>
<evidence type="ECO:0008006" key="13">
    <source>
        <dbReference type="Google" id="ProtNLM"/>
    </source>
</evidence>
<dbReference type="PROSITE" id="PS50920">
    <property type="entry name" value="SOLCAR"/>
    <property type="match status" value="3"/>
</dbReference>
<organism evidence="12">
    <name type="scientific">Grammatophora oceanica</name>
    <dbReference type="NCBI Taxonomy" id="210454"/>
    <lineage>
        <taxon>Eukaryota</taxon>
        <taxon>Sar</taxon>
        <taxon>Stramenopiles</taxon>
        <taxon>Ochrophyta</taxon>
        <taxon>Bacillariophyta</taxon>
        <taxon>Fragilariophyceae</taxon>
        <taxon>Fragilariophycidae</taxon>
        <taxon>Rhabdonematales</taxon>
        <taxon>Grammatophoraceae</taxon>
        <taxon>Grammatophora</taxon>
    </lineage>
</organism>
<feature type="transmembrane region" description="Helical" evidence="11">
    <location>
        <begin position="45"/>
        <end position="66"/>
    </location>
</feature>
<evidence type="ECO:0000256" key="2">
    <source>
        <dbReference type="ARBA" id="ARBA00006375"/>
    </source>
</evidence>
<comment type="similarity">
    <text evidence="2 9">Belongs to the mitochondrial carrier (TC 2.A.29) family.</text>
</comment>
<sequence>MKRGRRKTERRRSLTRASACSKSDGATKTGMTTTRLRRLPSSHQTLRLLFLLACFLLPTSVTSAILPLESPSSSRYGRRTVQRRPQHRRLATTSTSTGVCIRGGGGVTSTKKLAASSRRSNGGKSPPWIEGLKNSLASALAAACSKIMLAPLDTLKTVQQQYHVSTGAPQKAAALTLKQAMDLVVSRPGGFFELYAGVGVAVVGSMPSVGLYFGVYSYCKRLIQPRLVPDDPNNKYRGLLMMLTITTSAAIGNTIASFSRVPYEVMKQKLQTGMYTNTWQAMMELAKHDGIRGFFPMGGIGIQMLRDIPYAMTTLLCYELLKVQFQPWKERFKESTSLVDAFTGAVAGGVGSYVTNPMDVIKTRLQTESQLYGGSIMKCFHDTWMEGGPSAFLRGSVPRLLHKVPANGIFFLFYELFRTLLRVEEEQQVEDYQKQQQQKKKKKR</sequence>
<dbReference type="GO" id="GO:0016020">
    <property type="term" value="C:membrane"/>
    <property type="evidence" value="ECO:0007669"/>
    <property type="project" value="UniProtKB-SubCell"/>
</dbReference>
<evidence type="ECO:0000256" key="4">
    <source>
        <dbReference type="ARBA" id="ARBA00022692"/>
    </source>
</evidence>
<evidence type="ECO:0000256" key="1">
    <source>
        <dbReference type="ARBA" id="ARBA00004141"/>
    </source>
</evidence>
<feature type="repeat" description="Solcar" evidence="8">
    <location>
        <begin position="335"/>
        <end position="420"/>
    </location>
</feature>
<feature type="region of interest" description="Disordered" evidence="10">
    <location>
        <begin position="71"/>
        <end position="97"/>
    </location>
</feature>
<evidence type="ECO:0000256" key="3">
    <source>
        <dbReference type="ARBA" id="ARBA00022448"/>
    </source>
</evidence>